<keyword evidence="3" id="KW-0804">Transcription</keyword>
<dbReference type="InterPro" id="IPR050109">
    <property type="entry name" value="HTH-type_TetR-like_transc_reg"/>
</dbReference>
<dbReference type="InterPro" id="IPR009057">
    <property type="entry name" value="Homeodomain-like_sf"/>
</dbReference>
<name>A0A7Y7R060_9SPHN</name>
<feature type="DNA-binding region" description="H-T-H motif" evidence="4">
    <location>
        <begin position="45"/>
        <end position="64"/>
    </location>
</feature>
<dbReference type="Pfam" id="PF00440">
    <property type="entry name" value="TetR_N"/>
    <property type="match status" value="1"/>
</dbReference>
<evidence type="ECO:0000313" key="7">
    <source>
        <dbReference type="EMBL" id="NVP33243.1"/>
    </source>
</evidence>
<keyword evidence="1" id="KW-0805">Transcription regulation</keyword>
<dbReference type="EMBL" id="JABYQV010000030">
    <property type="protein sequence ID" value="NVP33243.1"/>
    <property type="molecule type" value="Genomic_DNA"/>
</dbReference>
<evidence type="ECO:0000313" key="6">
    <source>
        <dbReference type="EMBL" id="NNG52797.1"/>
    </source>
</evidence>
<dbReference type="Pfam" id="PF16859">
    <property type="entry name" value="TetR_C_11"/>
    <property type="match status" value="1"/>
</dbReference>
<keyword evidence="9" id="KW-1185">Reference proteome</keyword>
<organism evidence="7 8">
    <name type="scientific">Sphingomonas sanguinis</name>
    <dbReference type="NCBI Taxonomy" id="33051"/>
    <lineage>
        <taxon>Bacteria</taxon>
        <taxon>Pseudomonadati</taxon>
        <taxon>Pseudomonadota</taxon>
        <taxon>Alphaproteobacteria</taxon>
        <taxon>Sphingomonadales</taxon>
        <taxon>Sphingomonadaceae</taxon>
        <taxon>Sphingomonas</taxon>
    </lineage>
</organism>
<dbReference type="Proteomes" id="UP000557656">
    <property type="component" value="Unassembled WGS sequence"/>
</dbReference>
<dbReference type="GO" id="GO:0003700">
    <property type="term" value="F:DNA-binding transcription factor activity"/>
    <property type="evidence" value="ECO:0007669"/>
    <property type="project" value="TreeGrafter"/>
</dbReference>
<dbReference type="EMBL" id="JABEOV010000009">
    <property type="protein sequence ID" value="NNG52797.1"/>
    <property type="molecule type" value="Genomic_DNA"/>
</dbReference>
<reference evidence="8 9" key="1">
    <citation type="submission" date="2020-05" db="EMBL/GenBank/DDBJ databases">
        <title>Draft Genome Sequences of Sphingomonas sp. Isolated from the International Space Station.</title>
        <authorList>
            <person name="Bijlani S."/>
            <person name="Singh N.K."/>
            <person name="Mason C.E."/>
            <person name="Wang C.C."/>
            <person name="Venkateswaran K."/>
        </authorList>
    </citation>
    <scope>NUCLEOTIDE SEQUENCE [LARGE SCALE GENOMIC DNA]</scope>
    <source>
        <strain evidence="6 9">IIF7SW-B5</strain>
        <strain evidence="7">ISS-IIF7SWP</strain>
    </source>
</reference>
<dbReference type="Proteomes" id="UP000531581">
    <property type="component" value="Unassembled WGS sequence"/>
</dbReference>
<dbReference type="GO" id="GO:0000976">
    <property type="term" value="F:transcription cis-regulatory region binding"/>
    <property type="evidence" value="ECO:0007669"/>
    <property type="project" value="TreeGrafter"/>
</dbReference>
<dbReference type="AlphaFoldDB" id="A0A7Y7R060"/>
<evidence type="ECO:0000256" key="2">
    <source>
        <dbReference type="ARBA" id="ARBA00023125"/>
    </source>
</evidence>
<sequence>MERKRSVASGPRQLSGAAVQRANVTDALTRSFFAEWARVGYADLSLERVARAAGSGKAALYRRWPDKAAMAADLLPQVGMTVTEIDDQGSFEADVLALLLAIRRVLRHPTIRRIVSDIHAELERNVALSAAVRPFQEARRARAYDVVARAVARGELPDTVDRAIAADLLAAPLYWRIAVLGQRASRKYLENLTQVIVRGLSVGK</sequence>
<dbReference type="PANTHER" id="PTHR30055:SF148">
    <property type="entry name" value="TETR-FAMILY TRANSCRIPTIONAL REGULATOR"/>
    <property type="match status" value="1"/>
</dbReference>
<gene>
    <name evidence="6" type="ORF">HKX05_05485</name>
    <name evidence="7" type="ORF">HLV41_19595</name>
</gene>
<dbReference type="RefSeq" id="WP_061779775.1">
    <property type="nucleotide sequence ID" value="NZ_DASCOA010000021.1"/>
</dbReference>
<accession>A0A7Y7R060</accession>
<evidence type="ECO:0000256" key="4">
    <source>
        <dbReference type="PROSITE-ProRule" id="PRU00335"/>
    </source>
</evidence>
<protein>
    <submittedName>
        <fullName evidence="7">TetR/AcrR family transcriptional regulator</fullName>
    </submittedName>
</protein>
<dbReference type="PROSITE" id="PS50977">
    <property type="entry name" value="HTH_TETR_2"/>
    <property type="match status" value="1"/>
</dbReference>
<keyword evidence="2 4" id="KW-0238">DNA-binding</keyword>
<dbReference type="Gene3D" id="1.10.357.10">
    <property type="entry name" value="Tetracycline Repressor, domain 2"/>
    <property type="match status" value="1"/>
</dbReference>
<dbReference type="InterPro" id="IPR023772">
    <property type="entry name" value="DNA-bd_HTH_TetR-type_CS"/>
</dbReference>
<proteinExistence type="predicted"/>
<dbReference type="GeneID" id="78485883"/>
<dbReference type="Gene3D" id="1.10.10.60">
    <property type="entry name" value="Homeodomain-like"/>
    <property type="match status" value="1"/>
</dbReference>
<dbReference type="InterPro" id="IPR001647">
    <property type="entry name" value="HTH_TetR"/>
</dbReference>
<dbReference type="InterPro" id="IPR011075">
    <property type="entry name" value="TetR_C"/>
</dbReference>
<dbReference type="SUPFAM" id="SSF48498">
    <property type="entry name" value="Tetracyclin repressor-like, C-terminal domain"/>
    <property type="match status" value="1"/>
</dbReference>
<evidence type="ECO:0000256" key="3">
    <source>
        <dbReference type="ARBA" id="ARBA00023163"/>
    </source>
</evidence>
<dbReference type="PANTHER" id="PTHR30055">
    <property type="entry name" value="HTH-TYPE TRANSCRIPTIONAL REGULATOR RUTR"/>
    <property type="match status" value="1"/>
</dbReference>
<dbReference type="InterPro" id="IPR036271">
    <property type="entry name" value="Tet_transcr_reg_TetR-rel_C_sf"/>
</dbReference>
<feature type="domain" description="HTH tetR-type" evidence="5">
    <location>
        <begin position="22"/>
        <end position="82"/>
    </location>
</feature>
<dbReference type="PROSITE" id="PS01081">
    <property type="entry name" value="HTH_TETR_1"/>
    <property type="match status" value="1"/>
</dbReference>
<evidence type="ECO:0000313" key="9">
    <source>
        <dbReference type="Proteomes" id="UP000557656"/>
    </source>
</evidence>
<evidence type="ECO:0000259" key="5">
    <source>
        <dbReference type="PROSITE" id="PS50977"/>
    </source>
</evidence>
<evidence type="ECO:0000313" key="8">
    <source>
        <dbReference type="Proteomes" id="UP000531581"/>
    </source>
</evidence>
<comment type="caution">
    <text evidence="7">The sequence shown here is derived from an EMBL/GenBank/DDBJ whole genome shotgun (WGS) entry which is preliminary data.</text>
</comment>
<dbReference type="SUPFAM" id="SSF46689">
    <property type="entry name" value="Homeodomain-like"/>
    <property type="match status" value="1"/>
</dbReference>
<evidence type="ECO:0000256" key="1">
    <source>
        <dbReference type="ARBA" id="ARBA00023015"/>
    </source>
</evidence>